<evidence type="ECO:0000256" key="12">
    <source>
        <dbReference type="ARBA" id="ARBA00071118"/>
    </source>
</evidence>
<sequence>MSQRFMLIGLEKVDEEEFVPVVEIQAQTDETFQEQDEEQEAPNELEQDEQDGDQVQEGDQEEELLQRRRGRKKTKPNIKLPDPPEFEPLVQNIQPGYVNLDPVFQGTVPPPIALFRFFFTDFMLDTIVRNTNLYAENKRTEAGATGRAWKSMTRNELVTWIAITIYIGLHKMPSLVQLWNTERVAPTHYISMYMNQVRYEQIKRYFHVCAPDAVVDEYCDKVEPLLSHIRDTSKRYYTPASNVSIDEMMIRFSGRSAHTVRMKNKPIAEGVKIFSLCDAGYTYTFIPSSRVQSVRIEKVPGLTQTGNIVNHLVQQLPQSPHYRVFMDNYFTSVKLFQHFRNLGIGACGTVRRQGGVPKELCVDKNAKLDWDTRSGVVVGGVLVVFWMDNGPVTMMTTIHGMIGDEWEVMRVRRRPRETSTNGTKVRSIFGNEPKKELKILKVIDDYNVNMGGVDIVDQLRSYYSTQQSAHRNWWPIFFWLLDTTIINCYLIARKKGSILTHREFRSSLVWGLIDSVTTTNITKRRKVDDPVLVEEIEGATWRRPRVTKTFTLPNDRFTDDSHFPVTRKERSTCLLCSWKAKNKLIFMDHKSPVQSNICPVYAPFFGVMGATSAIVFCCFGAAYGTAKSGVGLTSMGVLRPDLIMKGVVPIIMAGIIGIYGLVVSVLIGNGFSQKMSLYAGFIQLGAGLSVGLAGMAAGFAVGIVGDAGVRASAQQPRLFTGMILVLIFAEVLALYGLIVALILNTKASDAAC</sequence>
<evidence type="ECO:0000256" key="3">
    <source>
        <dbReference type="ARBA" id="ARBA00022448"/>
    </source>
</evidence>
<evidence type="ECO:0000256" key="6">
    <source>
        <dbReference type="ARBA" id="ARBA00022989"/>
    </source>
</evidence>
<keyword evidence="6 15" id="KW-1133">Transmembrane helix</keyword>
<dbReference type="InterPro" id="IPR002379">
    <property type="entry name" value="ATPase_proteolipid_c-like_dom"/>
</dbReference>
<name>A0A9P3LUZ1_9FUNG</name>
<keyword evidence="4 15" id="KW-0812">Transmembrane</keyword>
<feature type="compositionally biased region" description="Acidic residues" evidence="14">
    <location>
        <begin position="31"/>
        <end position="63"/>
    </location>
</feature>
<keyword evidence="3" id="KW-0813">Transport</keyword>
<evidence type="ECO:0000259" key="16">
    <source>
        <dbReference type="Pfam" id="PF00137"/>
    </source>
</evidence>
<dbReference type="CDD" id="cd18176">
    <property type="entry name" value="ATP-synt_Vo_c_ATP6C_rpt2"/>
    <property type="match status" value="1"/>
</dbReference>
<evidence type="ECO:0000256" key="1">
    <source>
        <dbReference type="ARBA" id="ARBA00004128"/>
    </source>
</evidence>
<comment type="subcellular location">
    <subcellularLocation>
        <location evidence="1">Vacuole membrane</location>
        <topology evidence="1">Multi-pass membrane protein</topology>
    </subcellularLocation>
</comment>
<evidence type="ECO:0000313" key="18">
    <source>
        <dbReference type="EMBL" id="GJJ71558.1"/>
    </source>
</evidence>
<dbReference type="InterPro" id="IPR000245">
    <property type="entry name" value="ATPase_proteolipid_csu"/>
</dbReference>
<dbReference type="SUPFAM" id="SSF81333">
    <property type="entry name" value="F1F0 ATP synthase subunit C"/>
    <property type="match status" value="1"/>
</dbReference>
<feature type="domain" description="V-ATPase proteolipid subunit C-like" evidence="16">
    <location>
        <begin position="608"/>
        <end position="667"/>
    </location>
</feature>
<evidence type="ECO:0000256" key="11">
    <source>
        <dbReference type="ARBA" id="ARBA00071096"/>
    </source>
</evidence>
<keyword evidence="8 15" id="KW-0472">Membrane</keyword>
<reference evidence="18" key="2">
    <citation type="journal article" date="2022" name="Microbiol. Resour. Announc.">
        <title>Whole-Genome Sequence of Entomortierella parvispora E1425, a Mucoromycotan Fungus Associated with Burkholderiaceae-Related Endosymbiotic Bacteria.</title>
        <authorList>
            <person name="Herlambang A."/>
            <person name="Guo Y."/>
            <person name="Takashima Y."/>
            <person name="Narisawa K."/>
            <person name="Ohta H."/>
            <person name="Nishizawa T."/>
        </authorList>
    </citation>
    <scope>NUCLEOTIDE SEQUENCE</scope>
    <source>
        <strain evidence="18">E1425</strain>
    </source>
</reference>
<dbReference type="AlphaFoldDB" id="A0A9P3LUZ1"/>
<dbReference type="Pfam" id="PF00137">
    <property type="entry name" value="ATP-synt_C"/>
    <property type="match status" value="2"/>
</dbReference>
<keyword evidence="19" id="KW-1185">Reference proteome</keyword>
<dbReference type="PANTHER" id="PTHR46599:SF3">
    <property type="entry name" value="PIGGYBAC TRANSPOSABLE ELEMENT-DERIVED PROTEIN 4"/>
    <property type="match status" value="1"/>
</dbReference>
<dbReference type="Pfam" id="PF13843">
    <property type="entry name" value="DDE_Tnp_1_7"/>
    <property type="match status" value="1"/>
</dbReference>
<dbReference type="Proteomes" id="UP000827284">
    <property type="component" value="Unassembled WGS sequence"/>
</dbReference>
<reference evidence="18" key="1">
    <citation type="submission" date="2021-11" db="EMBL/GenBank/DDBJ databases">
        <authorList>
            <person name="Herlambang A."/>
            <person name="Guo Y."/>
            <person name="Takashima Y."/>
            <person name="Nishizawa T."/>
        </authorList>
    </citation>
    <scope>NUCLEOTIDE SEQUENCE</scope>
    <source>
        <strain evidence="18">E1425</strain>
    </source>
</reference>
<feature type="transmembrane region" description="Helical" evidence="15">
    <location>
        <begin position="600"/>
        <end position="626"/>
    </location>
</feature>
<comment type="similarity">
    <text evidence="2">Belongs to the V-ATPase proteolipid subunit family.</text>
</comment>
<dbReference type="GO" id="GO:0005774">
    <property type="term" value="C:vacuolar membrane"/>
    <property type="evidence" value="ECO:0007669"/>
    <property type="project" value="UniProtKB-SubCell"/>
</dbReference>
<feature type="compositionally biased region" description="Basic residues" evidence="14">
    <location>
        <begin position="67"/>
        <end position="76"/>
    </location>
</feature>
<feature type="transmembrane region" description="Helical" evidence="15">
    <location>
        <begin position="473"/>
        <end position="492"/>
    </location>
</feature>
<evidence type="ECO:0000256" key="13">
    <source>
        <dbReference type="ARBA" id="ARBA00075098"/>
    </source>
</evidence>
<protein>
    <recommendedName>
        <fullName evidence="12">V-type proton ATPase subunit C</fullName>
    </recommendedName>
    <alternativeName>
        <fullName evidence="11">V-type proton ATPase subunit c</fullName>
    </alternativeName>
    <alternativeName>
        <fullName evidence="13">Vacuolar proton pump c subunit</fullName>
    </alternativeName>
</protein>
<feature type="region of interest" description="Disordered" evidence="14">
    <location>
        <begin position="23"/>
        <end position="86"/>
    </location>
</feature>
<dbReference type="GO" id="GO:0046961">
    <property type="term" value="F:proton-transporting ATPase activity, rotational mechanism"/>
    <property type="evidence" value="ECO:0007669"/>
    <property type="project" value="InterPro"/>
</dbReference>
<proteinExistence type="inferred from homology"/>
<dbReference type="NCBIfam" id="TIGR01100">
    <property type="entry name" value="V_ATP_synt_C"/>
    <property type="match status" value="1"/>
</dbReference>
<feature type="domain" description="PiggyBac transposable element-derived protein" evidence="17">
    <location>
        <begin position="111"/>
        <end position="489"/>
    </location>
</feature>
<comment type="function">
    <text evidence="9">Proton-conducting pore forming subunit of the V0 complex of vacuolar(H+)-ATPase (V-ATPase), a multisubunit enzyme composed of a peripheral complex (V1) that hydrolyzes ATP and a membrane integral complex (V0) that translocates protons. V-ATPase is responsible for acidifying and maintaining the pH of intracellular compartments.</text>
</comment>
<evidence type="ECO:0000256" key="5">
    <source>
        <dbReference type="ARBA" id="ARBA00022781"/>
    </source>
</evidence>
<keyword evidence="7" id="KW-0406">Ion transport</keyword>
<comment type="subunit">
    <text evidence="10">V-ATPase is a heteromultimeric enzyme composed of a peripheral catalytic V1 complex (components A to H) attached to an integral membrane V0 proton pore complex (components: a, c, c', c'', d, e, f and VOA1). The decameric c-ring forms the proton-conducting pore, and is composed of eight proteolipid subunits c, one subunit c' and one subunit c''.</text>
</comment>
<evidence type="ECO:0000313" key="19">
    <source>
        <dbReference type="Proteomes" id="UP000827284"/>
    </source>
</evidence>
<dbReference type="InterPro" id="IPR029526">
    <property type="entry name" value="PGBD"/>
</dbReference>
<evidence type="ECO:0000256" key="15">
    <source>
        <dbReference type="SAM" id="Phobius"/>
    </source>
</evidence>
<dbReference type="EMBL" id="BQFW01000005">
    <property type="protein sequence ID" value="GJJ71558.1"/>
    <property type="molecule type" value="Genomic_DNA"/>
</dbReference>
<evidence type="ECO:0000256" key="7">
    <source>
        <dbReference type="ARBA" id="ARBA00023065"/>
    </source>
</evidence>
<dbReference type="InterPro" id="IPR011555">
    <property type="entry name" value="ATPase_proteolipid_su_C_euk"/>
</dbReference>
<feature type="domain" description="V-ATPase proteolipid subunit C-like" evidence="16">
    <location>
        <begin position="684"/>
        <end position="743"/>
    </location>
</feature>
<feature type="transmembrane region" description="Helical" evidence="15">
    <location>
        <begin position="646"/>
        <end position="667"/>
    </location>
</feature>
<evidence type="ECO:0000256" key="2">
    <source>
        <dbReference type="ARBA" id="ARBA00007296"/>
    </source>
</evidence>
<dbReference type="CDD" id="cd18175">
    <property type="entry name" value="ATP-synt_Vo_c_ATP6C_rpt1"/>
    <property type="match status" value="1"/>
</dbReference>
<dbReference type="PANTHER" id="PTHR46599">
    <property type="entry name" value="PIGGYBAC TRANSPOSABLE ELEMENT-DERIVED PROTEIN 4"/>
    <property type="match status" value="1"/>
</dbReference>
<organism evidence="18 19">
    <name type="scientific">Entomortierella parvispora</name>
    <dbReference type="NCBI Taxonomy" id="205924"/>
    <lineage>
        <taxon>Eukaryota</taxon>
        <taxon>Fungi</taxon>
        <taxon>Fungi incertae sedis</taxon>
        <taxon>Mucoromycota</taxon>
        <taxon>Mortierellomycotina</taxon>
        <taxon>Mortierellomycetes</taxon>
        <taxon>Mortierellales</taxon>
        <taxon>Mortierellaceae</taxon>
        <taxon>Entomortierella</taxon>
    </lineage>
</organism>
<evidence type="ECO:0000256" key="8">
    <source>
        <dbReference type="ARBA" id="ARBA00023136"/>
    </source>
</evidence>
<accession>A0A9P3LUZ1</accession>
<evidence type="ECO:0000259" key="17">
    <source>
        <dbReference type="Pfam" id="PF13843"/>
    </source>
</evidence>
<dbReference type="FunFam" id="1.20.120.610:FF:000001">
    <property type="entry name" value="V-type proton ATPase proteolipid subunit"/>
    <property type="match status" value="1"/>
</dbReference>
<dbReference type="InterPro" id="IPR035921">
    <property type="entry name" value="F/V-ATP_Csub_sf"/>
</dbReference>
<gene>
    <name evidence="18" type="ORF">EMPS_03908</name>
</gene>
<dbReference type="Gene3D" id="1.20.120.610">
    <property type="entry name" value="lithium bound rotor ring of v- atpase"/>
    <property type="match status" value="1"/>
</dbReference>
<feature type="transmembrane region" description="Helical" evidence="15">
    <location>
        <begin position="679"/>
        <end position="703"/>
    </location>
</feature>
<evidence type="ECO:0000256" key="10">
    <source>
        <dbReference type="ARBA" id="ARBA00046480"/>
    </source>
</evidence>
<dbReference type="GO" id="GO:0033179">
    <property type="term" value="C:proton-transporting V-type ATPase, V0 domain"/>
    <property type="evidence" value="ECO:0007669"/>
    <property type="project" value="InterPro"/>
</dbReference>
<evidence type="ECO:0000256" key="4">
    <source>
        <dbReference type="ARBA" id="ARBA00022692"/>
    </source>
</evidence>
<comment type="caution">
    <text evidence="18">The sequence shown here is derived from an EMBL/GenBank/DDBJ whole genome shotgun (WGS) entry which is preliminary data.</text>
</comment>
<evidence type="ECO:0000256" key="9">
    <source>
        <dbReference type="ARBA" id="ARBA00045519"/>
    </source>
</evidence>
<feature type="transmembrane region" description="Helical" evidence="15">
    <location>
        <begin position="723"/>
        <end position="743"/>
    </location>
</feature>
<keyword evidence="5" id="KW-0375">Hydrogen ion transport</keyword>
<dbReference type="PRINTS" id="PR00122">
    <property type="entry name" value="VACATPASE"/>
</dbReference>
<evidence type="ECO:0000256" key="14">
    <source>
        <dbReference type="SAM" id="MobiDB-lite"/>
    </source>
</evidence>
<dbReference type="OrthoDB" id="2400393at2759"/>